<name>A0A2G9UCT7_TELCI</name>
<protein>
    <recommendedName>
        <fullName evidence="2">7TM GPCR serpentine receptor class x (Srx) domain-containing protein</fullName>
    </recommendedName>
</protein>
<evidence type="ECO:0000259" key="2">
    <source>
        <dbReference type="Pfam" id="PF10328"/>
    </source>
</evidence>
<feature type="transmembrane region" description="Helical" evidence="1">
    <location>
        <begin position="57"/>
        <end position="79"/>
    </location>
</feature>
<dbReference type="InterPro" id="IPR019430">
    <property type="entry name" value="7TM_GPCR_serpentine_rcpt_Srx"/>
</dbReference>
<keyword evidence="1" id="KW-1133">Transmembrane helix</keyword>
<dbReference type="PANTHER" id="PTHR23017">
    <property type="entry name" value="SERPENTINE RECEPTOR, CLASS X"/>
    <property type="match status" value="1"/>
</dbReference>
<evidence type="ECO:0000313" key="3">
    <source>
        <dbReference type="EMBL" id="PIO68054.1"/>
    </source>
</evidence>
<feature type="domain" description="7TM GPCR serpentine receptor class x (Srx)" evidence="2">
    <location>
        <begin position="2"/>
        <end position="78"/>
    </location>
</feature>
<keyword evidence="4" id="KW-1185">Reference proteome</keyword>
<dbReference type="AlphaFoldDB" id="A0A2G9UCT7"/>
<evidence type="ECO:0000256" key="1">
    <source>
        <dbReference type="SAM" id="Phobius"/>
    </source>
</evidence>
<dbReference type="Pfam" id="PF10328">
    <property type="entry name" value="7TM_GPCR_Srx"/>
    <property type="match status" value="1"/>
</dbReference>
<dbReference type="EMBL" id="KZ347278">
    <property type="protein sequence ID" value="PIO68054.1"/>
    <property type="molecule type" value="Genomic_DNA"/>
</dbReference>
<proteinExistence type="predicted"/>
<dbReference type="Proteomes" id="UP000230423">
    <property type="component" value="Unassembled WGS sequence"/>
</dbReference>
<dbReference type="PANTHER" id="PTHR23017:SF3">
    <property type="entry name" value="G-PROTEIN COUPLED RECEPTORS FAMILY 1 PROFILE DOMAIN-CONTAINING PROTEIN"/>
    <property type="match status" value="1"/>
</dbReference>
<evidence type="ECO:0000313" key="4">
    <source>
        <dbReference type="Proteomes" id="UP000230423"/>
    </source>
</evidence>
<dbReference type="OrthoDB" id="5855464at2759"/>
<sequence length="127" mass="15223">MMKAQSHDTTNVAIRRRRHLEVRFFWQTLYQNVVFFYELSSFYYICNLFENEWLVFFTSTFAWEICHALDGFVIVLFHFRWSELGKVHAHDIPTTMINSGKHVGEQLRNGAYRSNFSNEKRRSGNMT</sequence>
<keyword evidence="1" id="KW-0472">Membrane</keyword>
<keyword evidence="1" id="KW-0812">Transmembrane</keyword>
<gene>
    <name evidence="3" type="ORF">TELCIR_10175</name>
</gene>
<organism evidence="3 4">
    <name type="scientific">Teladorsagia circumcincta</name>
    <name type="common">Brown stomach worm</name>
    <name type="synonym">Ostertagia circumcincta</name>
    <dbReference type="NCBI Taxonomy" id="45464"/>
    <lineage>
        <taxon>Eukaryota</taxon>
        <taxon>Metazoa</taxon>
        <taxon>Ecdysozoa</taxon>
        <taxon>Nematoda</taxon>
        <taxon>Chromadorea</taxon>
        <taxon>Rhabditida</taxon>
        <taxon>Rhabditina</taxon>
        <taxon>Rhabditomorpha</taxon>
        <taxon>Strongyloidea</taxon>
        <taxon>Trichostrongylidae</taxon>
        <taxon>Teladorsagia</taxon>
    </lineage>
</organism>
<accession>A0A2G9UCT7</accession>
<reference evidence="3 4" key="1">
    <citation type="submission" date="2015-09" db="EMBL/GenBank/DDBJ databases">
        <title>Draft genome of the parasitic nematode Teladorsagia circumcincta isolate WARC Sus (inbred).</title>
        <authorList>
            <person name="Mitreva M."/>
        </authorList>
    </citation>
    <scope>NUCLEOTIDE SEQUENCE [LARGE SCALE GENOMIC DNA]</scope>
    <source>
        <strain evidence="3 4">S</strain>
    </source>
</reference>
<feature type="transmembrane region" description="Helical" evidence="1">
    <location>
        <begin position="24"/>
        <end position="45"/>
    </location>
</feature>